<dbReference type="EMBL" id="LECT01000015">
    <property type="protein sequence ID" value="KLU06370.1"/>
    <property type="molecule type" value="Genomic_DNA"/>
</dbReference>
<evidence type="ECO:0000313" key="2">
    <source>
        <dbReference type="Proteomes" id="UP000036367"/>
    </source>
</evidence>
<reference evidence="1" key="1">
    <citation type="submission" date="2015-05" db="EMBL/GenBank/DDBJ databases">
        <title>Permanent draft genome of Rhodopirellula islandicus K833.</title>
        <authorList>
            <person name="Kizina J."/>
            <person name="Richter M."/>
            <person name="Glockner F.O."/>
            <person name="Harder J."/>
        </authorList>
    </citation>
    <scope>NUCLEOTIDE SEQUENCE [LARGE SCALE GENOMIC DNA]</scope>
    <source>
        <strain evidence="1">K833</strain>
    </source>
</reference>
<proteinExistence type="predicted"/>
<comment type="caution">
    <text evidence="1">The sequence shown here is derived from an EMBL/GenBank/DDBJ whole genome shotgun (WGS) entry which is preliminary data.</text>
</comment>
<name>A0A0J1BIJ7_RHOIS</name>
<gene>
    <name evidence="1" type="ORF">RISK_001581</name>
</gene>
<keyword evidence="2" id="KW-1185">Reference proteome</keyword>
<dbReference type="PATRIC" id="fig|595434.4.peg.1516"/>
<dbReference type="Proteomes" id="UP000036367">
    <property type="component" value="Unassembled WGS sequence"/>
</dbReference>
<dbReference type="AlphaFoldDB" id="A0A0J1BIJ7"/>
<protein>
    <submittedName>
        <fullName evidence="1">Uncharacterized protein</fullName>
    </submittedName>
</protein>
<accession>A0A0J1BIJ7</accession>
<sequence length="54" mass="5864">MGSLEEERVSADLIAWKFQVGFEQRRASAPPRLPASASKSLFSIALSVSASVRQ</sequence>
<organism evidence="1 2">
    <name type="scientific">Rhodopirellula islandica</name>
    <dbReference type="NCBI Taxonomy" id="595434"/>
    <lineage>
        <taxon>Bacteria</taxon>
        <taxon>Pseudomonadati</taxon>
        <taxon>Planctomycetota</taxon>
        <taxon>Planctomycetia</taxon>
        <taxon>Pirellulales</taxon>
        <taxon>Pirellulaceae</taxon>
        <taxon>Rhodopirellula</taxon>
    </lineage>
</organism>
<evidence type="ECO:0000313" key="1">
    <source>
        <dbReference type="EMBL" id="KLU06370.1"/>
    </source>
</evidence>